<evidence type="ECO:0000256" key="1">
    <source>
        <dbReference type="SAM" id="SignalP"/>
    </source>
</evidence>
<keyword evidence="3" id="KW-1185">Reference proteome</keyword>
<keyword evidence="1" id="KW-0732">Signal</keyword>
<reference evidence="2" key="1">
    <citation type="submission" date="2022-11" db="EMBL/GenBank/DDBJ databases">
        <title>Genome Resource of Sclerotinia nivalis Strain SnTB1, a Plant Pathogen Isolated from American Ginseng.</title>
        <authorList>
            <person name="Fan S."/>
        </authorList>
    </citation>
    <scope>NUCLEOTIDE SEQUENCE</scope>
    <source>
        <strain evidence="2">SnTB1</strain>
    </source>
</reference>
<accession>A0A9X0AD50</accession>
<dbReference type="OrthoDB" id="10508896at2759"/>
<feature type="chain" id="PRO_5040778702" evidence="1">
    <location>
        <begin position="26"/>
        <end position="205"/>
    </location>
</feature>
<proteinExistence type="predicted"/>
<dbReference type="AlphaFoldDB" id="A0A9X0AD50"/>
<protein>
    <submittedName>
        <fullName evidence="2">Uncharacterized protein</fullName>
    </submittedName>
</protein>
<dbReference type="Proteomes" id="UP001152300">
    <property type="component" value="Unassembled WGS sequence"/>
</dbReference>
<evidence type="ECO:0000313" key="3">
    <source>
        <dbReference type="Proteomes" id="UP001152300"/>
    </source>
</evidence>
<name>A0A9X0AD50_9HELO</name>
<feature type="signal peptide" evidence="1">
    <location>
        <begin position="1"/>
        <end position="25"/>
    </location>
</feature>
<organism evidence="2 3">
    <name type="scientific">Sclerotinia nivalis</name>
    <dbReference type="NCBI Taxonomy" id="352851"/>
    <lineage>
        <taxon>Eukaryota</taxon>
        <taxon>Fungi</taxon>
        <taxon>Dikarya</taxon>
        <taxon>Ascomycota</taxon>
        <taxon>Pezizomycotina</taxon>
        <taxon>Leotiomycetes</taxon>
        <taxon>Helotiales</taxon>
        <taxon>Sclerotiniaceae</taxon>
        <taxon>Sclerotinia</taxon>
    </lineage>
</organism>
<gene>
    <name evidence="2" type="ORF">OCU04_012795</name>
</gene>
<comment type="caution">
    <text evidence="2">The sequence shown here is derived from an EMBL/GenBank/DDBJ whole genome shotgun (WGS) entry which is preliminary data.</text>
</comment>
<dbReference type="EMBL" id="JAPEIS010000016">
    <property type="protein sequence ID" value="KAJ8058618.1"/>
    <property type="molecule type" value="Genomic_DNA"/>
</dbReference>
<evidence type="ECO:0000313" key="2">
    <source>
        <dbReference type="EMBL" id="KAJ8058618.1"/>
    </source>
</evidence>
<sequence length="205" mass="23225">MPTKVRLFLLRAFSALPILQNGPMASPMSSTSTRDRALFGQQVASFIPFRTISEFVTIGGIQEEFILEIHEKEGKTVADFLDFITQVFARSNGRSNRDAYIIWGFTRRLTMEIAFGIMDGESQSRVLICNQSQNIRPFLAEPENSTCKSCTRGFCSHNVPVFLAEPEISTCNSCTRGFCPHRQYNTKFLQGYRNLLRTVKGVMKM</sequence>